<proteinExistence type="inferred from homology"/>
<organism evidence="6 7">
    <name type="scientific">Symbiodinium natans</name>
    <dbReference type="NCBI Taxonomy" id="878477"/>
    <lineage>
        <taxon>Eukaryota</taxon>
        <taxon>Sar</taxon>
        <taxon>Alveolata</taxon>
        <taxon>Dinophyceae</taxon>
        <taxon>Suessiales</taxon>
        <taxon>Symbiodiniaceae</taxon>
        <taxon>Symbiodinium</taxon>
    </lineage>
</organism>
<comment type="similarity">
    <text evidence="1">Belongs to the bacterial ribosomal protein bS20 family.</text>
</comment>
<gene>
    <name evidence="6" type="primary">rpsT</name>
    <name evidence="6" type="ORF">SNAT2548_LOCUS26151</name>
</gene>
<keyword evidence="5" id="KW-0687">Ribonucleoprotein</keyword>
<keyword evidence="4" id="KW-0689">Ribosomal protein</keyword>
<evidence type="ECO:0000256" key="5">
    <source>
        <dbReference type="ARBA" id="ARBA00023274"/>
    </source>
</evidence>
<keyword evidence="7" id="KW-1185">Reference proteome</keyword>
<dbReference type="PANTHER" id="PTHR33398">
    <property type="entry name" value="30S RIBOSOMAL PROTEIN S20"/>
    <property type="match status" value="1"/>
</dbReference>
<comment type="caution">
    <text evidence="6">The sequence shown here is derived from an EMBL/GenBank/DDBJ whole genome shotgun (WGS) entry which is preliminary data.</text>
</comment>
<dbReference type="PANTHER" id="PTHR33398:SF1">
    <property type="entry name" value="SMALL RIBOSOMAL SUBUNIT PROTEIN BS20C"/>
    <property type="match status" value="1"/>
</dbReference>
<dbReference type="GO" id="GO:0006412">
    <property type="term" value="P:translation"/>
    <property type="evidence" value="ECO:0007669"/>
    <property type="project" value="InterPro"/>
</dbReference>
<dbReference type="GO" id="GO:0003735">
    <property type="term" value="F:structural constituent of ribosome"/>
    <property type="evidence" value="ECO:0007669"/>
    <property type="project" value="InterPro"/>
</dbReference>
<sequence>MFMPRASGWKSWVDSRTQGAMGPRLTSALWPAGLLVASLLCFAPGFLCPSGPSGPSVSGRAGQQRVLAWSSSRPSSQFGPGSSQTAVLLAAACLAASTCRIFRRAQDSRPAACHVATVVPQDSVAGLAFAGATTVDKVTSTRGKVARRSLYSCYTLYFRRWRYYEDRARRNLRNRAYNIFMKNKYKKAMKKVLRYGNELEYGDLQPASHDEVMEDVKEMMDEACEIIDEVTVQGVIHRNAAAKRKDRMFRAILRGSIRKGLLKKPDEGDPDSFLPAYKIIGYEIPECNYVREPRPWQLPGWKSPWMLKWEWEKWRKLTGRK</sequence>
<dbReference type="SUPFAM" id="SSF46992">
    <property type="entry name" value="Ribosomal protein S20"/>
    <property type="match status" value="1"/>
</dbReference>
<dbReference type="GO" id="GO:0015935">
    <property type="term" value="C:small ribosomal subunit"/>
    <property type="evidence" value="ECO:0007669"/>
    <property type="project" value="TreeGrafter"/>
</dbReference>
<dbReference type="AlphaFoldDB" id="A0A812S5L2"/>
<evidence type="ECO:0000313" key="7">
    <source>
        <dbReference type="Proteomes" id="UP000604046"/>
    </source>
</evidence>
<dbReference type="EMBL" id="CAJNDS010002419">
    <property type="protein sequence ID" value="CAE7467528.1"/>
    <property type="molecule type" value="Genomic_DNA"/>
</dbReference>
<dbReference type="OrthoDB" id="438337at2759"/>
<dbReference type="GO" id="GO:0070181">
    <property type="term" value="F:small ribosomal subunit rRNA binding"/>
    <property type="evidence" value="ECO:0007669"/>
    <property type="project" value="TreeGrafter"/>
</dbReference>
<reference evidence="6" key="1">
    <citation type="submission" date="2021-02" db="EMBL/GenBank/DDBJ databases">
        <authorList>
            <person name="Dougan E. K."/>
            <person name="Rhodes N."/>
            <person name="Thang M."/>
            <person name="Chan C."/>
        </authorList>
    </citation>
    <scope>NUCLEOTIDE SEQUENCE</scope>
</reference>
<evidence type="ECO:0000256" key="3">
    <source>
        <dbReference type="ARBA" id="ARBA00022884"/>
    </source>
</evidence>
<keyword evidence="2" id="KW-0699">rRNA-binding</keyword>
<evidence type="ECO:0000313" key="6">
    <source>
        <dbReference type="EMBL" id="CAE7467528.1"/>
    </source>
</evidence>
<evidence type="ECO:0000256" key="2">
    <source>
        <dbReference type="ARBA" id="ARBA00022730"/>
    </source>
</evidence>
<protein>
    <submittedName>
        <fullName evidence="6">RpsT protein</fullName>
    </submittedName>
</protein>
<accession>A0A812S5L2</accession>
<dbReference type="InterPro" id="IPR002583">
    <property type="entry name" value="Ribosomal_bS20"/>
</dbReference>
<name>A0A812S5L2_9DINO</name>
<keyword evidence="3" id="KW-0694">RNA-binding</keyword>
<dbReference type="Proteomes" id="UP000604046">
    <property type="component" value="Unassembled WGS sequence"/>
</dbReference>
<dbReference type="Pfam" id="PF01649">
    <property type="entry name" value="Ribosomal_S20p"/>
    <property type="match status" value="1"/>
</dbReference>
<evidence type="ECO:0000256" key="1">
    <source>
        <dbReference type="ARBA" id="ARBA00007634"/>
    </source>
</evidence>
<dbReference type="Gene3D" id="1.20.58.110">
    <property type="entry name" value="Ribosomal protein S20"/>
    <property type="match status" value="1"/>
</dbReference>
<dbReference type="InterPro" id="IPR036510">
    <property type="entry name" value="Ribosomal_bS20_sf"/>
</dbReference>
<evidence type="ECO:0000256" key="4">
    <source>
        <dbReference type="ARBA" id="ARBA00022980"/>
    </source>
</evidence>